<keyword evidence="1" id="KW-1133">Transmembrane helix</keyword>
<keyword evidence="1" id="KW-0812">Transmembrane</keyword>
<dbReference type="OrthoDB" id="8687372at2"/>
<keyword evidence="3" id="KW-1185">Reference proteome</keyword>
<dbReference type="Proteomes" id="UP000234190">
    <property type="component" value="Unassembled WGS sequence"/>
</dbReference>
<comment type="caution">
    <text evidence="2">The sequence shown here is derived from an EMBL/GenBank/DDBJ whole genome shotgun (WGS) entry which is preliminary data.</text>
</comment>
<organism evidence="2 3">
    <name type="scientific">Pollutimonas subterranea</name>
    <dbReference type="NCBI Taxonomy" id="2045210"/>
    <lineage>
        <taxon>Bacteria</taxon>
        <taxon>Pseudomonadati</taxon>
        <taxon>Pseudomonadota</taxon>
        <taxon>Betaproteobacteria</taxon>
        <taxon>Burkholderiales</taxon>
        <taxon>Alcaligenaceae</taxon>
        <taxon>Pollutimonas</taxon>
    </lineage>
</organism>
<sequence>MESHPNPSGARTKLDLLYHEVLGEVAGLVDRLENATQSLDVVQKHMQSMADAQQVLPDQLSRHLTATMEAAAKPINQHTQHAIQTMLNDTSNRLDTLTRDAAQYASIAHLSARRMALIAVTVGGAAGILGGLLAGLALGQILIS</sequence>
<evidence type="ECO:0000313" key="2">
    <source>
        <dbReference type="EMBL" id="PLC48095.1"/>
    </source>
</evidence>
<evidence type="ECO:0000313" key="3">
    <source>
        <dbReference type="Proteomes" id="UP000234190"/>
    </source>
</evidence>
<proteinExistence type="predicted"/>
<feature type="transmembrane region" description="Helical" evidence="1">
    <location>
        <begin position="116"/>
        <end position="143"/>
    </location>
</feature>
<dbReference type="RefSeq" id="WP_102075740.1">
    <property type="nucleotide sequence ID" value="NZ_PDNW01000028.1"/>
</dbReference>
<accession>A0A2N4TZA6</accession>
<dbReference type="AlphaFoldDB" id="A0A2N4TZA6"/>
<name>A0A2N4TZA6_9BURK</name>
<reference evidence="2 3" key="1">
    <citation type="submission" date="2017-10" db="EMBL/GenBank/DDBJ databases">
        <title>Two draft genome sequences of Pusillimonas sp. strains isolated from a nitrate- and radionuclide-contaminated groundwater in Russia.</title>
        <authorList>
            <person name="Grouzdev D.S."/>
            <person name="Tourova T.P."/>
            <person name="Goeva M.A."/>
            <person name="Babich T.L."/>
            <person name="Sokolova D.S."/>
            <person name="Abdullin R."/>
            <person name="Poltaraus A.B."/>
            <person name="Toshchakov S.V."/>
            <person name="Nazina T.N."/>
        </authorList>
    </citation>
    <scope>NUCLEOTIDE SEQUENCE [LARGE SCALE GENOMIC DNA]</scope>
    <source>
        <strain evidence="2 3">JR1/69-3-13</strain>
    </source>
</reference>
<evidence type="ECO:0000256" key="1">
    <source>
        <dbReference type="SAM" id="Phobius"/>
    </source>
</evidence>
<protein>
    <submittedName>
        <fullName evidence="2">Uncharacterized protein</fullName>
    </submittedName>
</protein>
<gene>
    <name evidence="2" type="ORF">CR159_20135</name>
</gene>
<dbReference type="EMBL" id="PDNW01000028">
    <property type="protein sequence ID" value="PLC48095.1"/>
    <property type="molecule type" value="Genomic_DNA"/>
</dbReference>
<keyword evidence="1" id="KW-0472">Membrane</keyword>